<dbReference type="Gene3D" id="3.40.50.20">
    <property type="match status" value="1"/>
</dbReference>
<keyword evidence="2" id="KW-0067">ATP-binding</keyword>
<dbReference type="EMBL" id="MOXJ01000027">
    <property type="protein sequence ID" value="PDO09808.1"/>
    <property type="molecule type" value="Genomic_DNA"/>
</dbReference>
<dbReference type="InterPro" id="IPR036291">
    <property type="entry name" value="NAD(P)-bd_dom_sf"/>
</dbReference>
<dbReference type="Pfam" id="PF21360">
    <property type="entry name" value="PylC-like_N"/>
    <property type="match status" value="1"/>
</dbReference>
<dbReference type="PANTHER" id="PTHR43000">
    <property type="entry name" value="DTDP-D-GLUCOSE 4,6-DEHYDRATASE-RELATED"/>
    <property type="match status" value="1"/>
</dbReference>
<dbReference type="InterPro" id="IPR048764">
    <property type="entry name" value="PylC_N"/>
</dbReference>
<evidence type="ECO:0000256" key="2">
    <source>
        <dbReference type="PROSITE-ProRule" id="PRU00409"/>
    </source>
</evidence>
<name>A0A2A6DXL1_9BACL</name>
<protein>
    <recommendedName>
        <fullName evidence="3">ATP-grasp domain-containing protein</fullName>
    </recommendedName>
</protein>
<dbReference type="InterPro" id="IPR011761">
    <property type="entry name" value="ATP-grasp"/>
</dbReference>
<reference evidence="4 5" key="1">
    <citation type="submission" date="2016-12" db="EMBL/GenBank/DDBJ databases">
        <title>Candidatus Reconcilibacillus cellulovorans genome.</title>
        <authorList>
            <person name="Kolinko S."/>
            <person name="Wu Y.-W."/>
            <person name="Tachea F."/>
            <person name="Denzel E."/>
            <person name="Hiras J."/>
            <person name="Baecker N."/>
            <person name="Chan L.J."/>
            <person name="Eichorst S.A."/>
            <person name="Frey D."/>
            <person name="Adams P.D."/>
            <person name="Pray T."/>
            <person name="Tanjore D."/>
            <person name="Petzold C.J."/>
            <person name="Gladden J.M."/>
            <person name="Simmons B.A."/>
            <person name="Singer S.W."/>
        </authorList>
    </citation>
    <scope>NUCLEOTIDE SEQUENCE [LARGE SCALE GENOMIC DNA]</scope>
    <source>
        <strain evidence="4">JTherm</strain>
    </source>
</reference>
<dbReference type="SUPFAM" id="SSF51735">
    <property type="entry name" value="NAD(P)-binding Rossmann-fold domains"/>
    <property type="match status" value="1"/>
</dbReference>
<dbReference type="Gene3D" id="3.90.25.10">
    <property type="entry name" value="UDP-galactose 4-epimerase, domain 1"/>
    <property type="match status" value="1"/>
</dbReference>
<dbReference type="Proteomes" id="UP000243688">
    <property type="component" value="Unassembled WGS sequence"/>
</dbReference>
<dbReference type="InterPro" id="IPR003806">
    <property type="entry name" value="ATP-grasp_PylC-type"/>
</dbReference>
<evidence type="ECO:0000259" key="3">
    <source>
        <dbReference type="PROSITE" id="PS50975"/>
    </source>
</evidence>
<gene>
    <name evidence="4" type="ORF">BLM47_10700</name>
</gene>
<evidence type="ECO:0000313" key="5">
    <source>
        <dbReference type="Proteomes" id="UP000243688"/>
    </source>
</evidence>
<dbReference type="PROSITE" id="PS50975">
    <property type="entry name" value="ATP_GRASP"/>
    <property type="match status" value="1"/>
</dbReference>
<accession>A0A2A6DXL1</accession>
<dbReference type="Pfam" id="PF02655">
    <property type="entry name" value="ATP-grasp_3"/>
    <property type="match status" value="1"/>
</dbReference>
<sequence length="665" mass="73864">MSEAFWNGKRVFVSGGAGVIGRPLVERLRRSGACLLVGDLRKRPEDWPEDVAYREGDLNEMTMREFEQFAPQVVFHLAAAFERTEETAAFWEENERHNVRLSGHLLSLASGAASLERIVFASSYLVYDPSLYLFESPPTGARALSEADRVLPRNLCGASKAFCEAQLRFWRERWAKAGPKQGAGRPTAVSARIFRVYGCGSRDVVSRWIRAALRGETLSVYRKEGMFDYIFADDVAEGLIRLAESGVEGEVNLGTGYARRVADVLDVLREMVPGVRWEEADVGGPYEASCADMRLFERWTGWRPSVSLEEGMRRVAEYERRFLAGNGRTASCAYPSSDNWAVLVTSASRKIPLVRSLRAALRELSTEAKGGETLPIGRVIAADCHPGCPARFEADGFWAMPRLERLTIDEFEAYCRENGVRAVIPTRDGELPFFAKYRNRLAAAGIAVMVSPPEAVALCRDKLMFYERLGDEFPIIPTALSAEKVSVPDGTFVVKERFGAGGRHARIGVTREEAERAACGMESPIFQPCVKGVEYSVDLYVNASGRAIGAVARIREYVADGEALVTRSVRHERLEALCLRLAERIGLYGHAVVQAIETSDGSLHILECNPRFGGASTLAEACGLRSFLWFLTEAFVGKAVDPDVFVRSDKQWRQVRVAIDRWETV</sequence>
<dbReference type="GO" id="GO:0005524">
    <property type="term" value="F:ATP binding"/>
    <property type="evidence" value="ECO:0007669"/>
    <property type="project" value="UniProtKB-UniRule"/>
</dbReference>
<comment type="similarity">
    <text evidence="1">Belongs to the NAD(P)-dependent epimerase/dehydratase family.</text>
</comment>
<evidence type="ECO:0000313" key="4">
    <source>
        <dbReference type="EMBL" id="PDO09808.1"/>
    </source>
</evidence>
<dbReference type="Gene3D" id="3.40.50.720">
    <property type="entry name" value="NAD(P)-binding Rossmann-like Domain"/>
    <property type="match status" value="1"/>
</dbReference>
<dbReference type="InterPro" id="IPR013815">
    <property type="entry name" value="ATP_grasp_subdomain_1"/>
</dbReference>
<evidence type="ECO:0000256" key="1">
    <source>
        <dbReference type="ARBA" id="ARBA00007637"/>
    </source>
</evidence>
<organism evidence="4 5">
    <name type="scientific">Candidatus Reconcilbacillus cellulovorans</name>
    <dbReference type="NCBI Taxonomy" id="1906605"/>
    <lineage>
        <taxon>Bacteria</taxon>
        <taxon>Bacillati</taxon>
        <taxon>Bacillota</taxon>
        <taxon>Bacilli</taxon>
        <taxon>Bacillales</taxon>
        <taxon>Paenibacillaceae</taxon>
        <taxon>Candidatus Reconcilbacillus</taxon>
    </lineage>
</organism>
<dbReference type="SUPFAM" id="SSF56059">
    <property type="entry name" value="Glutathione synthetase ATP-binding domain-like"/>
    <property type="match status" value="1"/>
</dbReference>
<comment type="caution">
    <text evidence="4">The sequence shown here is derived from an EMBL/GenBank/DDBJ whole genome shotgun (WGS) entry which is preliminary data.</text>
</comment>
<dbReference type="Gene3D" id="3.30.470.20">
    <property type="entry name" value="ATP-grasp fold, B domain"/>
    <property type="match status" value="1"/>
</dbReference>
<dbReference type="Gene3D" id="3.30.1490.20">
    <property type="entry name" value="ATP-grasp fold, A domain"/>
    <property type="match status" value="1"/>
</dbReference>
<dbReference type="Pfam" id="PF01370">
    <property type="entry name" value="Epimerase"/>
    <property type="match status" value="1"/>
</dbReference>
<dbReference type="AlphaFoldDB" id="A0A2A6DXL1"/>
<dbReference type="InterPro" id="IPR001509">
    <property type="entry name" value="Epimerase_deHydtase"/>
</dbReference>
<keyword evidence="2" id="KW-0547">Nucleotide-binding</keyword>
<proteinExistence type="inferred from homology"/>
<feature type="domain" description="ATP-grasp" evidence="3">
    <location>
        <begin position="463"/>
        <end position="635"/>
    </location>
</feature>
<dbReference type="GO" id="GO:0046872">
    <property type="term" value="F:metal ion binding"/>
    <property type="evidence" value="ECO:0007669"/>
    <property type="project" value="InterPro"/>
</dbReference>